<dbReference type="InterPro" id="IPR042278">
    <property type="entry name" value="Mfa-like_1_N"/>
</dbReference>
<dbReference type="RefSeq" id="WP_009135426.1">
    <property type="nucleotide sequence ID" value="NZ_JH594596.1"/>
</dbReference>
<dbReference type="PATRIC" id="fig|742817.3.peg.282"/>
<dbReference type="EMBL" id="ADMC01000002">
    <property type="protein sequence ID" value="EHP50945.1"/>
    <property type="molecule type" value="Genomic_DNA"/>
</dbReference>
<name>H1DDD6_9BACT</name>
<protein>
    <recommendedName>
        <fullName evidence="3">Fimbrillin family protein</fullName>
    </recommendedName>
</protein>
<dbReference type="CDD" id="cd13121">
    <property type="entry name" value="BF2867_like_C"/>
    <property type="match status" value="1"/>
</dbReference>
<dbReference type="InterPro" id="IPR025049">
    <property type="entry name" value="Mfa-like_1"/>
</dbReference>
<sequence length="320" mass="35046">MKSILFYTGLLAGTFWACGGGGNEEPTPEPPIPSVEKIEMKVAVSGIQAWGEMGEKFEDGQNIGLFAVNRENAGTKARLTSASGNQVNNVKNTLQSDGKTWKAASTMYWKDANTVVDAYAYYPWVSTPSGAEVTRWPVTVKSDQTKEEDGKASDFLWAHSSGQKAGSDGILSLAFQHLLSKIILNIKIEDAIKDVYTINGVKFTALQTTATCDLNTGDVTALQENKSEMIPYDKTPDKQNLELIVIPQHIVAAKFLKVEVNIGEGVIRTFEYNLSEDLQGERGKLYTLEVTVEKESEPLKPIDVKISDWVSGGNQDVETD</sequence>
<dbReference type="GeneID" id="98067933"/>
<comment type="caution">
    <text evidence="1">The sequence shown here is derived from an EMBL/GenBank/DDBJ whole genome shotgun (WGS) entry which is preliminary data.</text>
</comment>
<dbReference type="Proteomes" id="UP000004892">
    <property type="component" value="Unassembled WGS sequence"/>
</dbReference>
<dbReference type="CDD" id="cd13120">
    <property type="entry name" value="BF2867_like_N"/>
    <property type="match status" value="1"/>
</dbReference>
<gene>
    <name evidence="1" type="ORF">HMPREF9449_00272</name>
</gene>
<dbReference type="STRING" id="742817.HMPREF9449_00272"/>
<evidence type="ECO:0000313" key="1">
    <source>
        <dbReference type="EMBL" id="EHP50945.1"/>
    </source>
</evidence>
<keyword evidence="2" id="KW-1185">Reference proteome</keyword>
<accession>H1DDD6</accession>
<dbReference type="AlphaFoldDB" id="H1DDD6"/>
<proteinExistence type="predicted"/>
<dbReference type="eggNOG" id="ENOG50331SI">
    <property type="taxonomic scope" value="Bacteria"/>
</dbReference>
<dbReference type="Gene3D" id="2.60.40.2630">
    <property type="match status" value="1"/>
</dbReference>
<organism evidence="1 2">
    <name type="scientific">Odoribacter laneus YIT 12061</name>
    <dbReference type="NCBI Taxonomy" id="742817"/>
    <lineage>
        <taxon>Bacteria</taxon>
        <taxon>Pseudomonadati</taxon>
        <taxon>Bacteroidota</taxon>
        <taxon>Bacteroidia</taxon>
        <taxon>Bacteroidales</taxon>
        <taxon>Odoribacteraceae</taxon>
        <taxon>Odoribacter</taxon>
    </lineage>
</organism>
<evidence type="ECO:0008006" key="3">
    <source>
        <dbReference type="Google" id="ProtNLM"/>
    </source>
</evidence>
<dbReference type="Gene3D" id="2.60.40.2620">
    <property type="entry name" value="Fimbrillin-like"/>
    <property type="match status" value="1"/>
</dbReference>
<dbReference type="Pfam" id="PF13149">
    <property type="entry name" value="Mfa_like_1"/>
    <property type="match status" value="1"/>
</dbReference>
<dbReference type="HOGENOM" id="CLU_868304_0_0_10"/>
<reference evidence="1 2" key="1">
    <citation type="submission" date="2012-01" db="EMBL/GenBank/DDBJ databases">
        <title>The Genome Sequence of Odoribacter laneus YIT 12061.</title>
        <authorList>
            <consortium name="The Broad Institute Genome Sequencing Platform"/>
            <person name="Earl A."/>
            <person name="Ward D."/>
            <person name="Feldgarden M."/>
            <person name="Gevers D."/>
            <person name="Morotomi M."/>
            <person name="Young S.K."/>
            <person name="Zeng Q."/>
            <person name="Gargeya S."/>
            <person name="Fitzgerald M."/>
            <person name="Haas B."/>
            <person name="Abouelleil A."/>
            <person name="Alvarado L."/>
            <person name="Arachchi H.M."/>
            <person name="Berlin A."/>
            <person name="Chapman S.B."/>
            <person name="Gearin G."/>
            <person name="Goldberg J."/>
            <person name="Griggs A."/>
            <person name="Gujja S."/>
            <person name="Hansen M."/>
            <person name="Heiman D."/>
            <person name="Howarth C."/>
            <person name="Larimer J."/>
            <person name="Lui A."/>
            <person name="MacDonald P.J.P."/>
            <person name="McCowen C."/>
            <person name="Montmayeur A."/>
            <person name="Murphy C."/>
            <person name="Neiman D."/>
            <person name="Pearson M."/>
            <person name="Priest M."/>
            <person name="Roberts A."/>
            <person name="Saif S."/>
            <person name="Shea T."/>
            <person name="Sisk P."/>
            <person name="Stolte C."/>
            <person name="Sykes S."/>
            <person name="Wortman J."/>
            <person name="Nusbaum C."/>
            <person name="Birren B."/>
        </authorList>
    </citation>
    <scope>NUCLEOTIDE SEQUENCE [LARGE SCALE GENOMIC DNA]</scope>
    <source>
        <strain evidence="1 2">YIT 12061</strain>
    </source>
</reference>
<evidence type="ECO:0000313" key="2">
    <source>
        <dbReference type="Proteomes" id="UP000004892"/>
    </source>
</evidence>